<gene>
    <name evidence="2" type="ORF">SCALIN_C16_0035</name>
</gene>
<evidence type="ECO:0000313" key="2">
    <source>
        <dbReference type="EMBL" id="GAX60961.1"/>
    </source>
</evidence>
<dbReference type="AlphaFoldDB" id="A0A286TYR3"/>
<dbReference type="Proteomes" id="UP000218542">
    <property type="component" value="Unassembled WGS sequence"/>
</dbReference>
<name>A0A286TYR3_9BACT</name>
<proteinExistence type="predicted"/>
<comment type="caution">
    <text evidence="2">The sequence shown here is derived from an EMBL/GenBank/DDBJ whole genome shotgun (WGS) entry which is preliminary data.</text>
</comment>
<feature type="region of interest" description="Disordered" evidence="1">
    <location>
        <begin position="1"/>
        <end position="41"/>
    </location>
</feature>
<keyword evidence="3" id="KW-1185">Reference proteome</keyword>
<protein>
    <submittedName>
        <fullName evidence="2">Monoamine oxidase</fullName>
    </submittedName>
</protein>
<sequence length="119" mass="13389">MIGAGVGALGGALTGDYADKKEKRRKMHSYRDSFTGKDNPAPDAGKITLKVIMNIQRKENGLILQKKRESGLPRDMKGIEELKVITRSDPYLRATGRSMKRRRGFLRTSNKTGVYSLRY</sequence>
<accession>A0A286TYR3</accession>
<dbReference type="RefSeq" id="WP_203415423.1">
    <property type="nucleotide sequence ID" value="NZ_BAOS01000016.1"/>
</dbReference>
<evidence type="ECO:0000313" key="3">
    <source>
        <dbReference type="Proteomes" id="UP000218542"/>
    </source>
</evidence>
<evidence type="ECO:0000256" key="1">
    <source>
        <dbReference type="SAM" id="MobiDB-lite"/>
    </source>
</evidence>
<feature type="compositionally biased region" description="Gly residues" evidence="1">
    <location>
        <begin position="1"/>
        <end position="13"/>
    </location>
</feature>
<organism evidence="2 3">
    <name type="scientific">Candidatus Scalindua japonica</name>
    <dbReference type="NCBI Taxonomy" id="1284222"/>
    <lineage>
        <taxon>Bacteria</taxon>
        <taxon>Pseudomonadati</taxon>
        <taxon>Planctomycetota</taxon>
        <taxon>Candidatus Brocadiia</taxon>
        <taxon>Candidatus Brocadiales</taxon>
        <taxon>Candidatus Scalinduaceae</taxon>
        <taxon>Candidatus Scalindua</taxon>
    </lineage>
</organism>
<dbReference type="EMBL" id="BAOS01000016">
    <property type="protein sequence ID" value="GAX60961.1"/>
    <property type="molecule type" value="Genomic_DNA"/>
</dbReference>
<reference evidence="3" key="1">
    <citation type="journal article" date="2017" name="Environ. Microbiol. Rep.">
        <title>Genetic Diversity of Marine Anaerobic Ammonium-Oxidizing Bacteria as Revealed by Genomic and Proteomic Analyses of 'Candidatus Scalindua japonica'.</title>
        <authorList>
            <person name="Oshiki M."/>
            <person name="Mizuto K."/>
            <person name="Kimura Z."/>
            <person name="Kindaichi T."/>
            <person name="Satoh H."/>
            <person name="Okabe S."/>
        </authorList>
    </citation>
    <scope>NUCLEOTIDE SEQUENCE [LARGE SCALE GENOMIC DNA]</scope>
    <source>
        <strain evidence="3">husup-a2</strain>
    </source>
</reference>